<dbReference type="CDD" id="cd00130">
    <property type="entry name" value="PAS"/>
    <property type="match status" value="1"/>
</dbReference>
<accession>A0A1D7TNA6</accession>
<dbReference type="Pfam" id="PF08447">
    <property type="entry name" value="PAS_3"/>
    <property type="match status" value="1"/>
</dbReference>
<feature type="transmembrane region" description="Helical" evidence="6">
    <location>
        <begin position="6"/>
        <end position="24"/>
    </location>
</feature>
<proteinExistence type="predicted"/>
<dbReference type="InterPro" id="IPR035965">
    <property type="entry name" value="PAS-like_dom_sf"/>
</dbReference>
<dbReference type="InterPro" id="IPR052162">
    <property type="entry name" value="Sensor_kinase/Photoreceptor"/>
</dbReference>
<gene>
    <name evidence="8" type="ORF">SHALO_2705</name>
</gene>
<evidence type="ECO:0000256" key="4">
    <source>
        <dbReference type="ARBA" id="ARBA00022679"/>
    </source>
</evidence>
<organism evidence="8 9">
    <name type="scientific">Sulfurospirillum halorespirans DSM 13726</name>
    <dbReference type="NCBI Taxonomy" id="1193502"/>
    <lineage>
        <taxon>Bacteria</taxon>
        <taxon>Pseudomonadati</taxon>
        <taxon>Campylobacterota</taxon>
        <taxon>Epsilonproteobacteria</taxon>
        <taxon>Campylobacterales</taxon>
        <taxon>Sulfurospirillaceae</taxon>
        <taxon>Sulfurospirillum</taxon>
    </lineage>
</organism>
<keyword evidence="6" id="KW-0472">Membrane</keyword>
<comment type="catalytic activity">
    <reaction evidence="1">
        <text>ATP + protein L-histidine = ADP + protein N-phospho-L-histidine.</text>
        <dbReference type="EC" id="2.7.13.3"/>
    </reaction>
</comment>
<evidence type="ECO:0000256" key="3">
    <source>
        <dbReference type="ARBA" id="ARBA00022553"/>
    </source>
</evidence>
<keyword evidence="9" id="KW-1185">Reference proteome</keyword>
<evidence type="ECO:0000256" key="2">
    <source>
        <dbReference type="ARBA" id="ARBA00012438"/>
    </source>
</evidence>
<dbReference type="Pfam" id="PF08448">
    <property type="entry name" value="PAS_4"/>
    <property type="match status" value="1"/>
</dbReference>
<evidence type="ECO:0000259" key="7">
    <source>
        <dbReference type="PROSITE" id="PS50112"/>
    </source>
</evidence>
<keyword evidence="6" id="KW-1133">Transmembrane helix</keyword>
<dbReference type="SUPFAM" id="SSF55785">
    <property type="entry name" value="PYP-like sensor domain (PAS domain)"/>
    <property type="match status" value="2"/>
</dbReference>
<dbReference type="RefSeq" id="WP_069478994.1">
    <property type="nucleotide sequence ID" value="NZ_CP017111.1"/>
</dbReference>
<dbReference type="PANTHER" id="PTHR43304:SF1">
    <property type="entry name" value="PAC DOMAIN-CONTAINING PROTEIN"/>
    <property type="match status" value="1"/>
</dbReference>
<keyword evidence="6" id="KW-0812">Transmembrane</keyword>
<dbReference type="STRING" id="1193502.SHALO_2705"/>
<dbReference type="Proteomes" id="UP000094609">
    <property type="component" value="Chromosome"/>
</dbReference>
<keyword evidence="5" id="KW-0418">Kinase</keyword>
<protein>
    <recommendedName>
        <fullName evidence="2">histidine kinase</fullName>
        <ecNumber evidence="2">2.7.13.3</ecNumber>
    </recommendedName>
</protein>
<dbReference type="EMBL" id="CP017111">
    <property type="protein sequence ID" value="AOO66463.1"/>
    <property type="molecule type" value="Genomic_DNA"/>
</dbReference>
<dbReference type="InterPro" id="IPR000014">
    <property type="entry name" value="PAS"/>
</dbReference>
<dbReference type="EC" id="2.7.13.3" evidence="2"/>
<dbReference type="InterPro" id="IPR013655">
    <property type="entry name" value="PAS_fold_3"/>
</dbReference>
<dbReference type="PATRIC" id="fig|1193502.14.peg.2740"/>
<feature type="domain" description="PAS" evidence="7">
    <location>
        <begin position="138"/>
        <end position="210"/>
    </location>
</feature>
<dbReference type="Gene3D" id="3.30.450.20">
    <property type="entry name" value="PAS domain"/>
    <property type="match status" value="2"/>
</dbReference>
<dbReference type="PROSITE" id="PS50112">
    <property type="entry name" value="PAS"/>
    <property type="match status" value="1"/>
</dbReference>
<evidence type="ECO:0000256" key="6">
    <source>
        <dbReference type="SAM" id="Phobius"/>
    </source>
</evidence>
<reference evidence="9" key="1">
    <citation type="submission" date="2016-08" db="EMBL/GenBank/DDBJ databases">
        <title>Complete genome sequence of the organohalide-respiring Epsilonproteobacterium Sulfurospirillum halorespirans.</title>
        <authorList>
            <person name="Goris T."/>
            <person name="Zimmermann J."/>
            <person name="Schenz B."/>
            <person name="Lemos M."/>
            <person name="Hackermueller J."/>
            <person name="Diekert G."/>
        </authorList>
    </citation>
    <scope>NUCLEOTIDE SEQUENCE [LARGE SCALE GENOMIC DNA]</scope>
    <source>
        <strain>DSM 13726</strain>
        <strain evidence="9">PCE-M2</strain>
    </source>
</reference>
<dbReference type="KEGG" id="shal:SHALO_2705"/>
<evidence type="ECO:0000256" key="5">
    <source>
        <dbReference type="ARBA" id="ARBA00022777"/>
    </source>
</evidence>
<dbReference type="PANTHER" id="PTHR43304">
    <property type="entry name" value="PHYTOCHROME-LIKE PROTEIN CPH1"/>
    <property type="match status" value="1"/>
</dbReference>
<evidence type="ECO:0000313" key="9">
    <source>
        <dbReference type="Proteomes" id="UP000094609"/>
    </source>
</evidence>
<keyword evidence="4" id="KW-0808">Transferase</keyword>
<dbReference type="GO" id="GO:0004673">
    <property type="term" value="F:protein histidine kinase activity"/>
    <property type="evidence" value="ECO:0007669"/>
    <property type="project" value="UniProtKB-EC"/>
</dbReference>
<keyword evidence="3" id="KW-0597">Phosphoprotein</keyword>
<dbReference type="SMART" id="SM00091">
    <property type="entry name" value="PAS"/>
    <property type="match status" value="2"/>
</dbReference>
<dbReference type="InterPro" id="IPR013656">
    <property type="entry name" value="PAS_4"/>
</dbReference>
<dbReference type="NCBIfam" id="TIGR00229">
    <property type="entry name" value="sensory_box"/>
    <property type="match status" value="1"/>
</dbReference>
<dbReference type="AlphaFoldDB" id="A0A1D7TNA6"/>
<evidence type="ECO:0000313" key="8">
    <source>
        <dbReference type="EMBL" id="AOO66463.1"/>
    </source>
</evidence>
<evidence type="ECO:0000256" key="1">
    <source>
        <dbReference type="ARBA" id="ARBA00000085"/>
    </source>
</evidence>
<sequence length="378" mass="43461">MLQIVLFATIAALVFIILYLYASLQKLQSEPRSSHQTLLDSETILQALPLPLCYKINAKWVTNKAFTHAFGTMSKETAELLNTLPRSGEHTHKMLFDNDITKQTLIYTAPLLGSSTDFVAIIVDIAHLHKSKALLMQQKERLELALEGSDEALWDWDMKNEIIFYSSKWKHLMGYEAKDHPSTLSSWLNLVHSKDMALVNERLKAHLDGKSDLFVVDHRVRGSDPLRWVNVRGKVIVGKNEQPIRMVGTIRDISNRKSEEVLEHAEHERFIAFVEHIPALCFIKNAQGHYLYMNQAYQKFLGFKTWKNKTAMSLFNERTAADIAETDRLSLYEGVLEHDITLPTAEGFNTHFHLYQFVIDEENEKLLCGFCINKPFKE</sequence>
<name>A0A1D7TNA6_9BACT</name>